<dbReference type="AlphaFoldDB" id="A0A5M6ITH6"/>
<feature type="region of interest" description="Disordered" evidence="1">
    <location>
        <begin position="31"/>
        <end position="52"/>
    </location>
</feature>
<sequence length="154" mass="17721">MQLNIALLLFAIVLFGLLIWLMAQILPSTEEKPESAPPKISPRSNKPIRPRSVEEQLRDEIAAVHNKLAFLQGEHDRWKERAKALATRVCELESAHAESIKTDSGDRSQYRRLRSLIATEFHPDHIKVEGIEKIVRTEIFKAIWPKVQDIEKTH</sequence>
<dbReference type="EMBL" id="VWPK01000019">
    <property type="protein sequence ID" value="KAA5611614.1"/>
    <property type="molecule type" value="Genomic_DNA"/>
</dbReference>
<dbReference type="OrthoDB" id="8478996at2"/>
<name>A0A5M6ITH6_9PROT</name>
<proteinExistence type="predicted"/>
<evidence type="ECO:0000313" key="3">
    <source>
        <dbReference type="Proteomes" id="UP000325255"/>
    </source>
</evidence>
<dbReference type="RefSeq" id="WP_150041388.1">
    <property type="nucleotide sequence ID" value="NZ_OW485606.1"/>
</dbReference>
<keyword evidence="3" id="KW-1185">Reference proteome</keyword>
<organism evidence="2 3">
    <name type="scientific">Rhodovastum atsumiense</name>
    <dbReference type="NCBI Taxonomy" id="504468"/>
    <lineage>
        <taxon>Bacteria</taxon>
        <taxon>Pseudomonadati</taxon>
        <taxon>Pseudomonadota</taxon>
        <taxon>Alphaproteobacteria</taxon>
        <taxon>Acetobacterales</taxon>
        <taxon>Acetobacteraceae</taxon>
        <taxon>Rhodovastum</taxon>
    </lineage>
</organism>
<comment type="caution">
    <text evidence="2">The sequence shown here is derived from an EMBL/GenBank/DDBJ whole genome shotgun (WGS) entry which is preliminary data.</text>
</comment>
<gene>
    <name evidence="2" type="ORF">F1189_13715</name>
</gene>
<reference evidence="2 3" key="1">
    <citation type="submission" date="2019-09" db="EMBL/GenBank/DDBJ databases">
        <title>Genome sequence of Rhodovastum atsumiense, a diverse member of the Acetobacteraceae family of non-sulfur purple photosynthetic bacteria.</title>
        <authorList>
            <person name="Meyer T."/>
            <person name="Kyndt J."/>
        </authorList>
    </citation>
    <scope>NUCLEOTIDE SEQUENCE [LARGE SCALE GENOMIC DNA]</scope>
    <source>
        <strain evidence="2 3">DSM 21279</strain>
    </source>
</reference>
<protein>
    <submittedName>
        <fullName evidence="2">Uncharacterized protein</fullName>
    </submittedName>
</protein>
<dbReference type="Proteomes" id="UP000325255">
    <property type="component" value="Unassembled WGS sequence"/>
</dbReference>
<evidence type="ECO:0000313" key="2">
    <source>
        <dbReference type="EMBL" id="KAA5611614.1"/>
    </source>
</evidence>
<accession>A0A5M6ITH6</accession>
<evidence type="ECO:0000256" key="1">
    <source>
        <dbReference type="SAM" id="MobiDB-lite"/>
    </source>
</evidence>